<evidence type="ECO:0000256" key="4">
    <source>
        <dbReference type="ARBA" id="ARBA00022676"/>
    </source>
</evidence>
<gene>
    <name evidence="9" type="ORF">U7230_00680</name>
</gene>
<evidence type="ECO:0000313" key="9">
    <source>
        <dbReference type="EMBL" id="WRP17567.1"/>
    </source>
</evidence>
<accession>A0ABZ1BXQ7</accession>
<feature type="compositionally biased region" description="Polar residues" evidence="7">
    <location>
        <begin position="1"/>
        <end position="17"/>
    </location>
</feature>
<dbReference type="PANTHER" id="PTHR43691:SF11">
    <property type="entry name" value="FI09636P-RELATED"/>
    <property type="match status" value="1"/>
</dbReference>
<evidence type="ECO:0000256" key="5">
    <source>
        <dbReference type="ARBA" id="ARBA00022679"/>
    </source>
</evidence>
<evidence type="ECO:0000256" key="3">
    <source>
        <dbReference type="ARBA" id="ARBA00021980"/>
    </source>
</evidence>
<evidence type="ECO:0000256" key="6">
    <source>
        <dbReference type="ARBA" id="ARBA00048447"/>
    </source>
</evidence>
<feature type="region of interest" description="Disordered" evidence="7">
    <location>
        <begin position="1"/>
        <end position="22"/>
    </location>
</feature>
<keyword evidence="5" id="KW-0808">Transferase</keyword>
<name>A0ABZ1BXQ7_9FIRM</name>
<dbReference type="Gene3D" id="3.40.50.1580">
    <property type="entry name" value="Nucleoside phosphorylase domain"/>
    <property type="match status" value="1"/>
</dbReference>
<dbReference type="Pfam" id="PF01048">
    <property type="entry name" value="PNP_UDP_1"/>
    <property type="match status" value="1"/>
</dbReference>
<keyword evidence="4" id="KW-0328">Glycosyltransferase</keyword>
<feature type="domain" description="Nucleoside phosphorylase" evidence="8">
    <location>
        <begin position="36"/>
        <end position="255"/>
    </location>
</feature>
<evidence type="ECO:0000256" key="2">
    <source>
        <dbReference type="ARBA" id="ARBA00011888"/>
    </source>
</evidence>
<protein>
    <recommendedName>
        <fullName evidence="3">Uridine phosphorylase</fullName>
        <ecNumber evidence="2">2.4.2.3</ecNumber>
    </recommendedName>
</protein>
<proteinExistence type="inferred from homology"/>
<evidence type="ECO:0000256" key="1">
    <source>
        <dbReference type="ARBA" id="ARBA00010456"/>
    </source>
</evidence>
<dbReference type="InterPro" id="IPR035994">
    <property type="entry name" value="Nucleoside_phosphorylase_sf"/>
</dbReference>
<evidence type="ECO:0000256" key="7">
    <source>
        <dbReference type="SAM" id="MobiDB-lite"/>
    </source>
</evidence>
<dbReference type="EC" id="2.4.2.3" evidence="2"/>
<reference evidence="9 10" key="1">
    <citation type="journal article" date="2024" name="Front. Microbiol.">
        <title>Novel thermophilic genera Geochorda gen. nov. and Carboxydochorda gen. nov. from the deep terrestrial subsurface reveal the ecophysiological diversity in the class Limnochordia.</title>
        <authorList>
            <person name="Karnachuk O.V."/>
            <person name="Lukina A.P."/>
            <person name="Avakyan M.R."/>
            <person name="Kadnikov V.V."/>
            <person name="Begmatov S."/>
            <person name="Beletsky A.V."/>
            <person name="Vlasova K.G."/>
            <person name="Novikov A.A."/>
            <person name="Shcherbakova V.A."/>
            <person name="Mardanov A.V."/>
            <person name="Ravin N.V."/>
        </authorList>
    </citation>
    <scope>NUCLEOTIDE SEQUENCE [LARGE SCALE GENOMIC DNA]</scope>
    <source>
        <strain evidence="9 10">L945</strain>
    </source>
</reference>
<dbReference type="PANTHER" id="PTHR43691">
    <property type="entry name" value="URIDINE PHOSPHORYLASE"/>
    <property type="match status" value="1"/>
</dbReference>
<dbReference type="InterPro" id="IPR000845">
    <property type="entry name" value="Nucleoside_phosphorylase_d"/>
</dbReference>
<comment type="catalytic activity">
    <reaction evidence="6">
        <text>uridine + phosphate = alpha-D-ribose 1-phosphate + uracil</text>
        <dbReference type="Rhea" id="RHEA:24388"/>
        <dbReference type="ChEBI" id="CHEBI:16704"/>
        <dbReference type="ChEBI" id="CHEBI:17568"/>
        <dbReference type="ChEBI" id="CHEBI:43474"/>
        <dbReference type="ChEBI" id="CHEBI:57720"/>
        <dbReference type="EC" id="2.4.2.3"/>
    </reaction>
</comment>
<dbReference type="PROSITE" id="PS01232">
    <property type="entry name" value="PNP_UDP_1"/>
    <property type="match status" value="1"/>
</dbReference>
<dbReference type="CDD" id="cd17767">
    <property type="entry name" value="UP_EcUdp-like"/>
    <property type="match status" value="1"/>
</dbReference>
<dbReference type="EMBL" id="CP141615">
    <property type="protein sequence ID" value="WRP17567.1"/>
    <property type="molecule type" value="Genomic_DNA"/>
</dbReference>
<dbReference type="Proteomes" id="UP001332192">
    <property type="component" value="Chromosome"/>
</dbReference>
<dbReference type="SUPFAM" id="SSF53167">
    <property type="entry name" value="Purine and uridine phosphorylases"/>
    <property type="match status" value="1"/>
</dbReference>
<evidence type="ECO:0000313" key="10">
    <source>
        <dbReference type="Proteomes" id="UP001332192"/>
    </source>
</evidence>
<dbReference type="RefSeq" id="WP_324716837.1">
    <property type="nucleotide sequence ID" value="NZ_CP141615.1"/>
</dbReference>
<sequence>MARQDFSQTPGETTGLQPQVEPQRHVRCVPGDVAPHVLLPGDPGRAQRIAAGLPEARLVAQNREFVVYTGRTRAGTPVSVCSTGIGGPSASIALEELARVGGTCFIRVGSAGGRQPGVALGSLVIATAAYRADGTSRAYVPPEFPAVADLGITLALARAARRLGYAFHHGIVFSRDAFYRQDPGLNRQLTEAGVVASEQECATLFVVGAVRGVRVGAILATDSNILLERQPPAAERERLFRQAEAQMIDVALAAVDDLAQGSEPW</sequence>
<organism evidence="9 10">
    <name type="scientific">Carboxydichorda subterranea</name>
    <dbReference type="NCBI Taxonomy" id="3109565"/>
    <lineage>
        <taxon>Bacteria</taxon>
        <taxon>Bacillati</taxon>
        <taxon>Bacillota</taxon>
        <taxon>Limnochordia</taxon>
        <taxon>Limnochordales</taxon>
        <taxon>Geochordaceae</taxon>
        <taxon>Carboxydichorda</taxon>
    </lineage>
</organism>
<keyword evidence="10" id="KW-1185">Reference proteome</keyword>
<comment type="similarity">
    <text evidence="1">Belongs to the PNP/UDP phosphorylase family.</text>
</comment>
<evidence type="ECO:0000259" key="8">
    <source>
        <dbReference type="Pfam" id="PF01048"/>
    </source>
</evidence>
<dbReference type="InterPro" id="IPR018016">
    <property type="entry name" value="Nucleoside_phosphorylase_CS"/>
</dbReference>